<dbReference type="RefSeq" id="XP_002840896.1">
    <property type="nucleotide sequence ID" value="XM_002840850.1"/>
</dbReference>
<dbReference type="GeneID" id="9184749"/>
<reference evidence="2 3" key="1">
    <citation type="journal article" date="2010" name="Nature">
        <title>Perigord black truffle genome uncovers evolutionary origins and mechanisms of symbiosis.</title>
        <authorList>
            <person name="Martin F."/>
            <person name="Kohler A."/>
            <person name="Murat C."/>
            <person name="Balestrini R."/>
            <person name="Coutinho P.M."/>
            <person name="Jaillon O."/>
            <person name="Montanini B."/>
            <person name="Morin E."/>
            <person name="Noel B."/>
            <person name="Percudani R."/>
            <person name="Porcel B."/>
            <person name="Rubini A."/>
            <person name="Amicucci A."/>
            <person name="Amselem J."/>
            <person name="Anthouard V."/>
            <person name="Arcioni S."/>
            <person name="Artiguenave F."/>
            <person name="Aury J.M."/>
            <person name="Ballario P."/>
            <person name="Bolchi A."/>
            <person name="Brenna A."/>
            <person name="Brun A."/>
            <person name="Buee M."/>
            <person name="Cantarel B."/>
            <person name="Chevalier G."/>
            <person name="Couloux A."/>
            <person name="Da Silva C."/>
            <person name="Denoeud F."/>
            <person name="Duplessis S."/>
            <person name="Ghignone S."/>
            <person name="Hilselberger B."/>
            <person name="Iotti M."/>
            <person name="Marcais B."/>
            <person name="Mello A."/>
            <person name="Miranda M."/>
            <person name="Pacioni G."/>
            <person name="Quesneville H."/>
            <person name="Riccioni C."/>
            <person name="Ruotolo R."/>
            <person name="Splivallo R."/>
            <person name="Stocchi V."/>
            <person name="Tisserant E."/>
            <person name="Viscomi A.R."/>
            <person name="Zambonelli A."/>
            <person name="Zampieri E."/>
            <person name="Henrissat B."/>
            <person name="Lebrun M.H."/>
            <person name="Paolocci F."/>
            <person name="Bonfante P."/>
            <person name="Ottonello S."/>
            <person name="Wincker P."/>
        </authorList>
    </citation>
    <scope>NUCLEOTIDE SEQUENCE [LARGE SCALE GENOMIC DNA]</scope>
    <source>
        <strain evidence="2 3">Mel28</strain>
    </source>
</reference>
<name>D5GKP4_TUBMM</name>
<dbReference type="HOGENOM" id="CLU_1278452_0_0_1"/>
<accession>D5GKP4</accession>
<dbReference type="InParanoid" id="D5GKP4"/>
<keyword evidence="3" id="KW-1185">Reference proteome</keyword>
<proteinExistence type="predicted"/>
<protein>
    <submittedName>
        <fullName evidence="2">(Perigord truffle) hypothetical protein</fullName>
    </submittedName>
</protein>
<dbReference type="EMBL" id="FN430340">
    <property type="protein sequence ID" value="CAZ85087.1"/>
    <property type="molecule type" value="Genomic_DNA"/>
</dbReference>
<dbReference type="Proteomes" id="UP000006911">
    <property type="component" value="Unassembled WGS sequence"/>
</dbReference>
<sequence length="216" mass="23529">MLITASPEELPTPASNPPLPNHHNYPPAQPIEYTTDQNSDYFFRTNPSHPHYPVGYEGKLTYAPQIQEQDPDPNVNDFAHLPPKRHGNLDAIPGAAIPGDAGLGLHVCSICGRRFGRETDLPVIRRRSESTVSRAGPLARSLGASIPGNLHASTTSERIAECSTRRLMLRWMRSLKLGRPGRWCVLSEGEGGVLSVFSTAAAVLYTVPSQLSGRLC</sequence>
<organism evidence="2 3">
    <name type="scientific">Tuber melanosporum (strain Mel28)</name>
    <name type="common">Perigord black truffle</name>
    <dbReference type="NCBI Taxonomy" id="656061"/>
    <lineage>
        <taxon>Eukaryota</taxon>
        <taxon>Fungi</taxon>
        <taxon>Dikarya</taxon>
        <taxon>Ascomycota</taxon>
        <taxon>Pezizomycotina</taxon>
        <taxon>Pezizomycetes</taxon>
        <taxon>Pezizales</taxon>
        <taxon>Tuberaceae</taxon>
        <taxon>Tuber</taxon>
    </lineage>
</organism>
<feature type="region of interest" description="Disordered" evidence="1">
    <location>
        <begin position="1"/>
        <end position="34"/>
    </location>
</feature>
<evidence type="ECO:0000256" key="1">
    <source>
        <dbReference type="SAM" id="MobiDB-lite"/>
    </source>
</evidence>
<evidence type="ECO:0000313" key="3">
    <source>
        <dbReference type="Proteomes" id="UP000006911"/>
    </source>
</evidence>
<dbReference type="AlphaFoldDB" id="D5GKP4"/>
<evidence type="ECO:0000313" key="2">
    <source>
        <dbReference type="EMBL" id="CAZ85087.1"/>
    </source>
</evidence>
<gene>
    <name evidence="2" type="ORF">GSTUM_00009680001</name>
</gene>
<dbReference type="KEGG" id="tml:GSTUM_00009680001"/>